<gene>
    <name evidence="2" type="ORF">FC49_GL001517</name>
</gene>
<accession>A0A0R1WET7</accession>
<organism evidence="2 3">
    <name type="scientific">Limosilactobacillus oris DSM 4864</name>
    <dbReference type="NCBI Taxonomy" id="1423779"/>
    <lineage>
        <taxon>Bacteria</taxon>
        <taxon>Bacillati</taxon>
        <taxon>Bacillota</taxon>
        <taxon>Bacilli</taxon>
        <taxon>Lactobacillales</taxon>
        <taxon>Lactobacillaceae</taxon>
        <taxon>Limosilactobacillus</taxon>
    </lineage>
</organism>
<name>A0A0R1WET7_9LACO</name>
<keyword evidence="1" id="KW-0812">Transmembrane</keyword>
<keyword evidence="1" id="KW-1133">Transmembrane helix</keyword>
<dbReference type="Proteomes" id="UP000050973">
    <property type="component" value="Unassembled WGS sequence"/>
</dbReference>
<comment type="caution">
    <text evidence="2">The sequence shown here is derived from an EMBL/GenBank/DDBJ whole genome shotgun (WGS) entry which is preliminary data.</text>
</comment>
<evidence type="ECO:0000313" key="3">
    <source>
        <dbReference type="Proteomes" id="UP000050973"/>
    </source>
</evidence>
<protein>
    <submittedName>
        <fullName evidence="2">Uncharacterized protein</fullName>
    </submittedName>
</protein>
<sequence length="358" mass="41218">MDSQIIDVAKVIKSLPSLDVSVNYWLFRANGGQYYDDFNSGDYIGIGWDKVSINYLNSIKGPQAHDLLKAKISEQYPDDKRPGSSASQILKFAYVLKKGDLVLVPSEGSQRYLIGKVADNKVYNEKNEELLDEKRHCPYKKRRKIKWIGVVNRNEADPALYKLVYAGHTMSSANDYKGFINRALFDSYISNNVMHSTFMITSANDVDMYKFSEFQFYFSSMYHVLYPKDKIISKTNVQCPGPLEIIGAITFVATVSSLLFFWLSPNIREIKIKNWITIKKDNSKLTEWHIEKEKRKLRMEEIKAADKHDQEILNNINETRKLAKKCKKPMEELGIDFSDELKKAIKKSASTKDTQSKD</sequence>
<dbReference type="RefSeq" id="WP_056984194.1">
    <property type="nucleotide sequence ID" value="NZ_AZGE01000005.1"/>
</dbReference>
<dbReference type="PATRIC" id="fig|1423779.3.peg.1568"/>
<dbReference type="AlphaFoldDB" id="A0A0R1WET7"/>
<evidence type="ECO:0000256" key="1">
    <source>
        <dbReference type="SAM" id="Phobius"/>
    </source>
</evidence>
<keyword evidence="1" id="KW-0472">Membrane</keyword>
<reference evidence="2 3" key="1">
    <citation type="journal article" date="2015" name="Genome Announc.">
        <title>Expanding the biotechnology potential of lactobacilli through comparative genomics of 213 strains and associated genera.</title>
        <authorList>
            <person name="Sun Z."/>
            <person name="Harris H.M."/>
            <person name="McCann A."/>
            <person name="Guo C."/>
            <person name="Argimon S."/>
            <person name="Zhang W."/>
            <person name="Yang X."/>
            <person name="Jeffery I.B."/>
            <person name="Cooney J.C."/>
            <person name="Kagawa T.F."/>
            <person name="Liu W."/>
            <person name="Song Y."/>
            <person name="Salvetti E."/>
            <person name="Wrobel A."/>
            <person name="Rasinkangas P."/>
            <person name="Parkhill J."/>
            <person name="Rea M.C."/>
            <person name="O'Sullivan O."/>
            <person name="Ritari J."/>
            <person name="Douillard F.P."/>
            <person name="Paul Ross R."/>
            <person name="Yang R."/>
            <person name="Briner A.E."/>
            <person name="Felis G.E."/>
            <person name="de Vos W.M."/>
            <person name="Barrangou R."/>
            <person name="Klaenhammer T.R."/>
            <person name="Caufield P.W."/>
            <person name="Cui Y."/>
            <person name="Zhang H."/>
            <person name="O'Toole P.W."/>
        </authorList>
    </citation>
    <scope>NUCLEOTIDE SEQUENCE [LARGE SCALE GENOMIC DNA]</scope>
    <source>
        <strain evidence="2 3">DSM 4864</strain>
    </source>
</reference>
<dbReference type="EMBL" id="AZGE01000005">
    <property type="protein sequence ID" value="KRM16109.1"/>
    <property type="molecule type" value="Genomic_DNA"/>
</dbReference>
<evidence type="ECO:0000313" key="2">
    <source>
        <dbReference type="EMBL" id="KRM16109.1"/>
    </source>
</evidence>
<feature type="transmembrane region" description="Helical" evidence="1">
    <location>
        <begin position="245"/>
        <end position="263"/>
    </location>
</feature>
<proteinExistence type="predicted"/>